<dbReference type="AlphaFoldDB" id="A0A2V5K9D6"/>
<protein>
    <submittedName>
        <fullName evidence="1">Uncharacterized protein</fullName>
    </submittedName>
</protein>
<proteinExistence type="predicted"/>
<dbReference type="Proteomes" id="UP000247476">
    <property type="component" value="Unassembled WGS sequence"/>
</dbReference>
<dbReference type="InterPro" id="IPR025619">
    <property type="entry name" value="YlzJ"/>
</dbReference>
<sequence>MILYTQVPLESVLDGLEEMCDNCIEVTVGGVLMQVEPISPYQGKVVRLLSPDPMHYLNPAFAPGQMIAFRPV</sequence>
<gene>
    <name evidence="1" type="ORF">DLM86_29755</name>
</gene>
<dbReference type="EMBL" id="QJVJ01000019">
    <property type="protein sequence ID" value="PYI50430.1"/>
    <property type="molecule type" value="Genomic_DNA"/>
</dbReference>
<evidence type="ECO:0000313" key="2">
    <source>
        <dbReference type="Proteomes" id="UP000247476"/>
    </source>
</evidence>
<organism evidence="1 2">
    <name type="scientific">Paenibacillus flagellatus</name>
    <dbReference type="NCBI Taxonomy" id="2211139"/>
    <lineage>
        <taxon>Bacteria</taxon>
        <taxon>Bacillati</taxon>
        <taxon>Bacillota</taxon>
        <taxon>Bacilli</taxon>
        <taxon>Bacillales</taxon>
        <taxon>Paenibacillaceae</taxon>
        <taxon>Paenibacillus</taxon>
    </lineage>
</organism>
<evidence type="ECO:0000313" key="1">
    <source>
        <dbReference type="EMBL" id="PYI50430.1"/>
    </source>
</evidence>
<dbReference type="Pfam" id="PF14035">
    <property type="entry name" value="YlzJ"/>
    <property type="match status" value="1"/>
</dbReference>
<keyword evidence="2" id="KW-1185">Reference proteome</keyword>
<name>A0A2V5K9D6_9BACL</name>
<comment type="caution">
    <text evidence="1">The sequence shown here is derived from an EMBL/GenBank/DDBJ whole genome shotgun (WGS) entry which is preliminary data.</text>
</comment>
<reference evidence="1 2" key="1">
    <citation type="submission" date="2018-05" db="EMBL/GenBank/DDBJ databases">
        <title>Paenibacillus flagellatus sp. nov., isolated from selenium mineral soil.</title>
        <authorList>
            <person name="Dai X."/>
        </authorList>
    </citation>
    <scope>NUCLEOTIDE SEQUENCE [LARGE SCALE GENOMIC DNA]</scope>
    <source>
        <strain evidence="1 2">DXL2</strain>
    </source>
</reference>
<accession>A0A2V5K9D6</accession>
<dbReference type="RefSeq" id="WP_110843691.1">
    <property type="nucleotide sequence ID" value="NZ_QJVJ01000019.1"/>
</dbReference>
<dbReference type="OrthoDB" id="1683573at2"/>